<gene>
    <name evidence="5" type="primary">Plin3_1</name>
    <name evidence="5" type="ORF">DRYBRU_R10792</name>
</gene>
<organism evidence="5 6">
    <name type="scientific">Drymodes brunneopygia</name>
    <dbReference type="NCBI Taxonomy" id="626378"/>
    <lineage>
        <taxon>Eukaryota</taxon>
        <taxon>Metazoa</taxon>
        <taxon>Chordata</taxon>
        <taxon>Craniata</taxon>
        <taxon>Vertebrata</taxon>
        <taxon>Euteleostomi</taxon>
        <taxon>Archelosauria</taxon>
        <taxon>Archosauria</taxon>
        <taxon>Dinosauria</taxon>
        <taxon>Saurischia</taxon>
        <taxon>Theropoda</taxon>
        <taxon>Coelurosauria</taxon>
        <taxon>Aves</taxon>
        <taxon>Neognathae</taxon>
        <taxon>Neoaves</taxon>
        <taxon>Telluraves</taxon>
        <taxon>Australaves</taxon>
        <taxon>Passeriformes</taxon>
        <taxon>Petroicidae</taxon>
        <taxon>Drymodes</taxon>
    </lineage>
</organism>
<evidence type="ECO:0000256" key="2">
    <source>
        <dbReference type="ARBA" id="ARBA00006311"/>
    </source>
</evidence>
<feature type="chain" id="PRO_5029848377" evidence="4">
    <location>
        <begin position="26"/>
        <end position="395"/>
    </location>
</feature>
<dbReference type="SUPFAM" id="SSF109775">
    <property type="entry name" value="Mannose-6-phosphate receptor binding protein 1 (Tip47), C-terminal domain"/>
    <property type="match status" value="1"/>
</dbReference>
<dbReference type="Proteomes" id="UP000525319">
    <property type="component" value="Unassembled WGS sequence"/>
</dbReference>
<evidence type="ECO:0000313" key="5">
    <source>
        <dbReference type="EMBL" id="NXU36086.1"/>
    </source>
</evidence>
<dbReference type="GO" id="GO:0019915">
    <property type="term" value="P:lipid storage"/>
    <property type="evidence" value="ECO:0007669"/>
    <property type="project" value="TreeGrafter"/>
</dbReference>
<dbReference type="GO" id="GO:0010890">
    <property type="term" value="P:positive regulation of triglyceride storage"/>
    <property type="evidence" value="ECO:0007669"/>
    <property type="project" value="TreeGrafter"/>
</dbReference>
<evidence type="ECO:0000313" key="6">
    <source>
        <dbReference type="Proteomes" id="UP000525319"/>
    </source>
</evidence>
<protein>
    <submittedName>
        <fullName evidence="5">PLIN3 protein</fullName>
    </submittedName>
</protein>
<evidence type="ECO:0000256" key="4">
    <source>
        <dbReference type="SAM" id="SignalP"/>
    </source>
</evidence>
<dbReference type="Gene3D" id="3.30.720.170">
    <property type="entry name" value="Perilipin, alpha-beta domain"/>
    <property type="match status" value="1"/>
</dbReference>
<feature type="non-terminal residue" evidence="5">
    <location>
        <position position="1"/>
    </location>
</feature>
<dbReference type="PANTHER" id="PTHR14024">
    <property type="entry name" value="PERILIPIN"/>
    <property type="match status" value="1"/>
</dbReference>
<dbReference type="OrthoDB" id="376826at2759"/>
<dbReference type="Pfam" id="PF03036">
    <property type="entry name" value="Perilipin"/>
    <property type="match status" value="1"/>
</dbReference>
<dbReference type="AlphaFoldDB" id="A0A7L3K3Q2"/>
<proteinExistence type="inferred from homology"/>
<evidence type="ECO:0000256" key="1">
    <source>
        <dbReference type="ARBA" id="ARBA00004502"/>
    </source>
</evidence>
<dbReference type="PIRSF" id="PIRSF036881">
    <property type="entry name" value="PAT"/>
    <property type="match status" value="1"/>
</dbReference>
<dbReference type="PANTHER" id="PTHR14024:SF11">
    <property type="entry name" value="PERILIPIN-3"/>
    <property type="match status" value="1"/>
</dbReference>
<dbReference type="Gene3D" id="1.20.120.340">
    <property type="entry name" value="Flagellar protein FliS"/>
    <property type="match status" value="1"/>
</dbReference>
<comment type="similarity">
    <text evidence="2">Belongs to the perilipin family.</text>
</comment>
<dbReference type="GO" id="GO:0005829">
    <property type="term" value="C:cytosol"/>
    <property type="evidence" value="ECO:0007669"/>
    <property type="project" value="TreeGrafter"/>
</dbReference>
<comment type="subcellular location">
    <subcellularLocation>
        <location evidence="1">Lipid droplet</location>
    </subcellularLocation>
</comment>
<dbReference type="InterPro" id="IPR004279">
    <property type="entry name" value="Perilipin"/>
</dbReference>
<dbReference type="EMBL" id="VZTZ01010432">
    <property type="protein sequence ID" value="NXU36086.1"/>
    <property type="molecule type" value="Genomic_DNA"/>
</dbReference>
<sequence>QSVVSRVANLALVSCACGAVASAYGRTKESHPCVRSVCAAAEKGVKALTAAAASGAQPLLTRLEPQISTANEFACKGLEKLEEKLPILQQPPERVTPPGGHGQGCSAQRGAGTSCPCAVPSQVAAGTRELVWSTASGAVARTRWALLGAMGGTRVGQLLAVGVDAVLGKSEKLLGRYLPRMDEEPGTEVATGTARQRRWQSYFVHVGSLSAKLPHRALRRSLGDLQRARLRSQRLLAQLHHVIRLIEEGQRGTDGPWHSTREHLHRLWLEWSQQDTVPMEDSEARTLAMLRGLLHQLHAACSHLAAGARAFPSSVQDTAGHVRHGVEGVQASLGSARSFQDLSGLVLAQSRDVVTRAQLSLEGLLEHVGQHTPLPWLVGPFAPALVEYPEDVPVD</sequence>
<reference evidence="5 6" key="1">
    <citation type="submission" date="2019-09" db="EMBL/GenBank/DDBJ databases">
        <title>Bird 10,000 Genomes (B10K) Project - Family phase.</title>
        <authorList>
            <person name="Zhang G."/>
        </authorList>
    </citation>
    <scope>NUCLEOTIDE SEQUENCE [LARGE SCALE GENOMIC DNA]</scope>
    <source>
        <strain evidence="5">B10K-DU-030-03</strain>
    </source>
</reference>
<keyword evidence="3" id="KW-0551">Lipid droplet</keyword>
<accession>A0A7L3K3Q2</accession>
<comment type="caution">
    <text evidence="5">The sequence shown here is derived from an EMBL/GenBank/DDBJ whole genome shotgun (WGS) entry which is preliminary data.</text>
</comment>
<name>A0A7L3K3Q2_9PASS</name>
<keyword evidence="6" id="KW-1185">Reference proteome</keyword>
<feature type="non-terminal residue" evidence="5">
    <location>
        <position position="395"/>
    </location>
</feature>
<feature type="signal peptide" evidence="4">
    <location>
        <begin position="1"/>
        <end position="25"/>
    </location>
</feature>
<keyword evidence="4" id="KW-0732">Signal</keyword>
<dbReference type="GO" id="GO:0005811">
    <property type="term" value="C:lipid droplet"/>
    <property type="evidence" value="ECO:0007669"/>
    <property type="project" value="UniProtKB-SubCell"/>
</dbReference>
<evidence type="ECO:0000256" key="3">
    <source>
        <dbReference type="ARBA" id="ARBA00022677"/>
    </source>
</evidence>